<evidence type="ECO:0000313" key="3">
    <source>
        <dbReference type="EMBL" id="KYC58233.1"/>
    </source>
</evidence>
<dbReference type="EMBL" id="LNJB01000003">
    <property type="protein sequence ID" value="KYC55132.1"/>
    <property type="molecule type" value="Genomic_DNA"/>
</dbReference>
<feature type="transmembrane region" description="Helical" evidence="1">
    <location>
        <begin position="6"/>
        <end position="30"/>
    </location>
</feature>
<accession>A0A150JLU0</accession>
<keyword evidence="1" id="KW-0812">Transmembrane</keyword>
<keyword evidence="1" id="KW-1133">Transmembrane helix</keyword>
<evidence type="ECO:0000256" key="1">
    <source>
        <dbReference type="SAM" id="Phobius"/>
    </source>
</evidence>
<protein>
    <submittedName>
        <fullName evidence="2">Uncharacterized protein</fullName>
    </submittedName>
</protein>
<evidence type="ECO:0000313" key="2">
    <source>
        <dbReference type="EMBL" id="KYC55132.1"/>
    </source>
</evidence>
<sequence>MSAEVVDSLFCVSVTGKAGILISVAPYLWILGYK</sequence>
<reference evidence="2 4" key="1">
    <citation type="journal article" date="2016" name="ISME J.">
        <title>Chasing the elusive Euryarchaeota class WSA2: genomes reveal a uniquely fastidious methyl-reducing methanogen.</title>
        <authorList>
            <person name="Nobu M.K."/>
            <person name="Narihiro T."/>
            <person name="Kuroda K."/>
            <person name="Mei R."/>
            <person name="Liu W.T."/>
        </authorList>
    </citation>
    <scope>NUCLEOTIDE SEQUENCE [LARGE SCALE GENOMIC DNA]</scope>
    <source>
        <strain evidence="2">ADurb1013_Bin02101</strain>
        <strain evidence="3">ADurb1213_Bin02801</strain>
    </source>
</reference>
<evidence type="ECO:0000313" key="4">
    <source>
        <dbReference type="Proteomes" id="UP000092420"/>
    </source>
</evidence>
<organism evidence="2 4">
    <name type="scientific">Candidatus Methanofastidiosum methylothiophilum</name>
    <dbReference type="NCBI Taxonomy" id="1705564"/>
    <lineage>
        <taxon>Archaea</taxon>
        <taxon>Methanobacteriati</taxon>
        <taxon>Methanobacteriota</taxon>
        <taxon>Stenosarchaea group</taxon>
        <taxon>Candidatus Methanofastidiosia</taxon>
        <taxon>Candidatus Methanofastidiosales</taxon>
        <taxon>Candidatus Methanofastidiosaceae</taxon>
        <taxon>Candidatus Methanofastidiosum</taxon>
    </lineage>
</organism>
<name>A0A150JD06_9EURY</name>
<dbReference type="EMBL" id="LNJE01000004">
    <property type="protein sequence ID" value="KYC58233.1"/>
    <property type="molecule type" value="Genomic_DNA"/>
</dbReference>
<proteinExistence type="predicted"/>
<dbReference type="Proteomes" id="UP000092420">
    <property type="component" value="Unassembled WGS sequence"/>
</dbReference>
<dbReference type="AlphaFoldDB" id="A0A150JD06"/>
<keyword evidence="1" id="KW-0472">Membrane</keyword>
<comment type="caution">
    <text evidence="2">The sequence shown here is derived from an EMBL/GenBank/DDBJ whole genome shotgun (WGS) entry which is preliminary data.</text>
</comment>
<gene>
    <name evidence="2" type="ORF">AN188_00357</name>
    <name evidence="3" type="ORF">APG09_00512</name>
</gene>
<accession>A0A150JD06</accession>